<feature type="compositionally biased region" description="Polar residues" evidence="6">
    <location>
        <begin position="116"/>
        <end position="126"/>
    </location>
</feature>
<dbReference type="GO" id="GO:0031201">
    <property type="term" value="C:SNARE complex"/>
    <property type="evidence" value="ECO:0007669"/>
    <property type="project" value="TreeGrafter"/>
</dbReference>
<dbReference type="OrthoDB" id="6229630at2759"/>
<name>A0A814N7Z3_9BILA</name>
<reference evidence="7" key="1">
    <citation type="submission" date="2021-02" db="EMBL/GenBank/DDBJ databases">
        <authorList>
            <person name="Nowell W R."/>
        </authorList>
    </citation>
    <scope>NUCLEOTIDE SEQUENCE</scope>
</reference>
<dbReference type="Gene3D" id="1.20.5.580">
    <property type="entry name" value="Single Helix bin"/>
    <property type="match status" value="1"/>
</dbReference>
<dbReference type="EMBL" id="CAJOBC010005145">
    <property type="protein sequence ID" value="CAF3853422.1"/>
    <property type="molecule type" value="Genomic_DNA"/>
</dbReference>
<dbReference type="PANTHER" id="PTHR16705">
    <property type="entry name" value="COMPLEXIN"/>
    <property type="match status" value="1"/>
</dbReference>
<evidence type="ECO:0000256" key="1">
    <source>
        <dbReference type="ARBA" id="ARBA00005396"/>
    </source>
</evidence>
<evidence type="ECO:0000256" key="4">
    <source>
        <dbReference type="ARBA" id="ARBA00022775"/>
    </source>
</evidence>
<evidence type="ECO:0000256" key="3">
    <source>
        <dbReference type="ARBA" id="ARBA00022483"/>
    </source>
</evidence>
<evidence type="ECO:0000256" key="2">
    <source>
        <dbReference type="ARBA" id="ARBA00022448"/>
    </source>
</evidence>
<keyword evidence="4" id="KW-0532">Neurotransmitter transport</keyword>
<accession>A0A814N7Z3</accession>
<dbReference type="EMBL" id="CAJNOQ010005144">
    <property type="protein sequence ID" value="CAF1087912.1"/>
    <property type="molecule type" value="Genomic_DNA"/>
</dbReference>
<dbReference type="Proteomes" id="UP000663829">
    <property type="component" value="Unassembled WGS sequence"/>
</dbReference>
<dbReference type="CDD" id="cd22808">
    <property type="entry name" value="Complexin_NTD_CPLX_I_II"/>
    <property type="match status" value="1"/>
</dbReference>
<sequence>MTSYFMKTIIGQQLDEIVDNIGGSSDDDKERRDYSSSENDPSTLKARRIAEERRKAKYAKQEADREVVRQQIRDKYNIKKKDEPSPNTKRPHLSHLTGRSTPEKKVPTSNERHQQDSYTPQPQQNEAVNKTDSTMFSSIVDKFSFKLPWNLSHFVFQQTIPCYS</sequence>
<comment type="function">
    <text evidence="5">Positively regulates a late step in synaptic vesicle exocytosis.</text>
</comment>
<dbReference type="GO" id="GO:0043195">
    <property type="term" value="C:terminal bouton"/>
    <property type="evidence" value="ECO:0007669"/>
    <property type="project" value="TreeGrafter"/>
</dbReference>
<feature type="compositionally biased region" description="Basic and acidic residues" evidence="6">
    <location>
        <begin position="26"/>
        <end position="35"/>
    </location>
</feature>
<comment type="caution">
    <text evidence="7">The sequence shown here is derived from an EMBL/GenBank/DDBJ whole genome shotgun (WGS) entry which is preliminary data.</text>
</comment>
<dbReference type="SUPFAM" id="SSF58038">
    <property type="entry name" value="SNARE fusion complex"/>
    <property type="match status" value="1"/>
</dbReference>
<keyword evidence="3" id="KW-0268">Exocytosis</keyword>
<protein>
    <recommendedName>
        <fullName evidence="10">Complexin</fullName>
    </recommendedName>
</protein>
<dbReference type="GO" id="GO:0016079">
    <property type="term" value="P:synaptic vesicle exocytosis"/>
    <property type="evidence" value="ECO:0007669"/>
    <property type="project" value="TreeGrafter"/>
</dbReference>
<organism evidence="7 9">
    <name type="scientific">Didymodactylos carnosus</name>
    <dbReference type="NCBI Taxonomy" id="1234261"/>
    <lineage>
        <taxon>Eukaryota</taxon>
        <taxon>Metazoa</taxon>
        <taxon>Spiralia</taxon>
        <taxon>Gnathifera</taxon>
        <taxon>Rotifera</taxon>
        <taxon>Eurotatoria</taxon>
        <taxon>Bdelloidea</taxon>
        <taxon>Philodinida</taxon>
        <taxon>Philodinidae</taxon>
        <taxon>Didymodactylos</taxon>
    </lineage>
</organism>
<feature type="compositionally biased region" description="Basic and acidic residues" evidence="6">
    <location>
        <begin position="48"/>
        <end position="84"/>
    </location>
</feature>
<evidence type="ECO:0000313" key="9">
    <source>
        <dbReference type="Proteomes" id="UP000663829"/>
    </source>
</evidence>
<evidence type="ECO:0000313" key="7">
    <source>
        <dbReference type="EMBL" id="CAF1087912.1"/>
    </source>
</evidence>
<dbReference type="PANTHER" id="PTHR16705:SF4">
    <property type="entry name" value="COMPLEXIN"/>
    <property type="match status" value="1"/>
</dbReference>
<dbReference type="InterPro" id="IPR008849">
    <property type="entry name" value="Synaphin"/>
</dbReference>
<dbReference type="Proteomes" id="UP000681722">
    <property type="component" value="Unassembled WGS sequence"/>
</dbReference>
<feature type="compositionally biased region" description="Basic and acidic residues" evidence="6">
    <location>
        <begin position="101"/>
        <end position="115"/>
    </location>
</feature>
<evidence type="ECO:0000313" key="8">
    <source>
        <dbReference type="EMBL" id="CAF3853422.1"/>
    </source>
</evidence>
<keyword evidence="2" id="KW-0813">Transport</keyword>
<feature type="region of interest" description="Disordered" evidence="6">
    <location>
        <begin position="17"/>
        <end position="126"/>
    </location>
</feature>
<dbReference type="Pfam" id="PF05835">
    <property type="entry name" value="Synaphin"/>
    <property type="match status" value="1"/>
</dbReference>
<keyword evidence="9" id="KW-1185">Reference proteome</keyword>
<gene>
    <name evidence="7" type="ORF">GPM918_LOCUS18104</name>
    <name evidence="8" type="ORF">SRO942_LOCUS18101</name>
</gene>
<evidence type="ECO:0000256" key="6">
    <source>
        <dbReference type="SAM" id="MobiDB-lite"/>
    </source>
</evidence>
<dbReference type="GO" id="GO:0019905">
    <property type="term" value="F:syntaxin binding"/>
    <property type="evidence" value="ECO:0007669"/>
    <property type="project" value="InterPro"/>
</dbReference>
<dbReference type="AlphaFoldDB" id="A0A814N7Z3"/>
<evidence type="ECO:0008006" key="10">
    <source>
        <dbReference type="Google" id="ProtNLM"/>
    </source>
</evidence>
<comment type="similarity">
    <text evidence="1">Belongs to the complexin/synaphin family.</text>
</comment>
<dbReference type="GO" id="GO:0046928">
    <property type="term" value="P:regulation of neurotransmitter secretion"/>
    <property type="evidence" value="ECO:0007669"/>
    <property type="project" value="TreeGrafter"/>
</dbReference>
<proteinExistence type="inferred from homology"/>
<evidence type="ECO:0000256" key="5">
    <source>
        <dbReference type="ARBA" id="ARBA00037297"/>
    </source>
</evidence>